<evidence type="ECO:0000256" key="1">
    <source>
        <dbReference type="SAM" id="SignalP"/>
    </source>
</evidence>
<organism evidence="2 3">
    <name type="scientific">Leeia aquatica</name>
    <dbReference type="NCBI Taxonomy" id="2725557"/>
    <lineage>
        <taxon>Bacteria</taxon>
        <taxon>Pseudomonadati</taxon>
        <taxon>Pseudomonadota</taxon>
        <taxon>Betaproteobacteria</taxon>
        <taxon>Neisseriales</taxon>
        <taxon>Leeiaceae</taxon>
        <taxon>Leeia</taxon>
    </lineage>
</organism>
<feature type="chain" id="PRO_5032988115" evidence="1">
    <location>
        <begin position="21"/>
        <end position="101"/>
    </location>
</feature>
<dbReference type="EMBL" id="JABAIM010000001">
    <property type="protein sequence ID" value="NLR74497.1"/>
    <property type="molecule type" value="Genomic_DNA"/>
</dbReference>
<reference evidence="2 3" key="1">
    <citation type="submission" date="2020-04" db="EMBL/GenBank/DDBJ databases">
        <title>Draft genome of Leeia sp. IMCC25680.</title>
        <authorList>
            <person name="Song J."/>
            <person name="Cho J.-C."/>
        </authorList>
    </citation>
    <scope>NUCLEOTIDE SEQUENCE [LARGE SCALE GENOMIC DNA]</scope>
    <source>
        <strain evidence="2 3">IMCC25680</strain>
    </source>
</reference>
<accession>A0A847S5Z9</accession>
<gene>
    <name evidence="2" type="ORF">HF682_04935</name>
</gene>
<evidence type="ECO:0000313" key="3">
    <source>
        <dbReference type="Proteomes" id="UP000587991"/>
    </source>
</evidence>
<evidence type="ECO:0000313" key="2">
    <source>
        <dbReference type="EMBL" id="NLR74497.1"/>
    </source>
</evidence>
<dbReference type="RefSeq" id="WP_168876110.1">
    <property type="nucleotide sequence ID" value="NZ_JABAIM010000001.1"/>
</dbReference>
<protein>
    <submittedName>
        <fullName evidence="2">Uncharacterized protein</fullName>
    </submittedName>
</protein>
<keyword evidence="3" id="KW-1185">Reference proteome</keyword>
<keyword evidence="1" id="KW-0732">Signal</keyword>
<sequence>MRRILWLGLPSLLLLPVAQASSPVPTAGQYGFDWLKGEQARCVVVTPALLTKLRQCEASPGFGSGPKPVASCKASSRSEYIIYHNKAQCQQELDTMKANAP</sequence>
<name>A0A847S5Z9_9NEIS</name>
<dbReference type="Proteomes" id="UP000587991">
    <property type="component" value="Unassembled WGS sequence"/>
</dbReference>
<feature type="signal peptide" evidence="1">
    <location>
        <begin position="1"/>
        <end position="20"/>
    </location>
</feature>
<dbReference type="AlphaFoldDB" id="A0A847S5Z9"/>
<proteinExistence type="predicted"/>
<comment type="caution">
    <text evidence="2">The sequence shown here is derived from an EMBL/GenBank/DDBJ whole genome shotgun (WGS) entry which is preliminary data.</text>
</comment>